<dbReference type="InterPro" id="IPR000587">
    <property type="entry name" value="Creatinase_N"/>
</dbReference>
<dbReference type="Pfam" id="PF01321">
    <property type="entry name" value="Creatinase_N"/>
    <property type="match status" value="1"/>
</dbReference>
<feature type="domain" description="Creatinase N-terminal" evidence="2">
    <location>
        <begin position="21"/>
        <end position="146"/>
    </location>
</feature>
<feature type="non-terminal residue" evidence="3">
    <location>
        <position position="221"/>
    </location>
</feature>
<organism evidence="3">
    <name type="scientific">marine sediment metagenome</name>
    <dbReference type="NCBI Taxonomy" id="412755"/>
    <lineage>
        <taxon>unclassified sequences</taxon>
        <taxon>metagenomes</taxon>
        <taxon>ecological metagenomes</taxon>
    </lineage>
</organism>
<dbReference type="SUPFAM" id="SSF55920">
    <property type="entry name" value="Creatinase/aminopeptidase"/>
    <property type="match status" value="1"/>
</dbReference>
<dbReference type="InterPro" id="IPR000994">
    <property type="entry name" value="Pept_M24"/>
</dbReference>
<proteinExistence type="predicted"/>
<dbReference type="InterPro" id="IPR050659">
    <property type="entry name" value="Peptidase_M24B"/>
</dbReference>
<protein>
    <recommendedName>
        <fullName evidence="4">Creatinase N-terminal domain-containing protein</fullName>
    </recommendedName>
</protein>
<evidence type="ECO:0000259" key="2">
    <source>
        <dbReference type="Pfam" id="PF01321"/>
    </source>
</evidence>
<dbReference type="InterPro" id="IPR036005">
    <property type="entry name" value="Creatinase/aminopeptidase-like"/>
</dbReference>
<evidence type="ECO:0000313" key="3">
    <source>
        <dbReference type="EMBL" id="GAH88952.1"/>
    </source>
</evidence>
<dbReference type="Gene3D" id="3.40.350.10">
    <property type="entry name" value="Creatinase/prolidase N-terminal domain"/>
    <property type="match status" value="1"/>
</dbReference>
<name>X1J4S2_9ZZZZ</name>
<feature type="domain" description="Peptidase M24" evidence="1">
    <location>
        <begin position="155"/>
        <end position="218"/>
    </location>
</feature>
<dbReference type="PANTHER" id="PTHR46112">
    <property type="entry name" value="AMINOPEPTIDASE"/>
    <property type="match status" value="1"/>
</dbReference>
<gene>
    <name evidence="3" type="ORF">S03H2_56668</name>
</gene>
<sequence length="221" mass="25261">MINMRIKKLLLNEKITSNQVKVDAFYIKKPENLLYLLGFKIETDSLLLIPNVDFENFSIPKFFVTELDYEMAHSKLKDLNISEKLVLVKIPKGNPDFIKNEVGKLKLKRLGFEDGFVTYKNYNDLIRKFKGVKFKGISDIIQEARMSKDEDEIIKIKEAARLGDIGLKAAIEYIKDGITELDLAAEAEYHMRKNGSSKAAFETIVASGERSWLPHGISTLR</sequence>
<comment type="caution">
    <text evidence="3">The sequence shown here is derived from an EMBL/GenBank/DDBJ whole genome shotgun (WGS) entry which is preliminary data.</text>
</comment>
<reference evidence="3" key="1">
    <citation type="journal article" date="2014" name="Front. Microbiol.">
        <title>High frequency of phylogenetically diverse reductive dehalogenase-homologous genes in deep subseafloor sedimentary metagenomes.</title>
        <authorList>
            <person name="Kawai M."/>
            <person name="Futagami T."/>
            <person name="Toyoda A."/>
            <person name="Takaki Y."/>
            <person name="Nishi S."/>
            <person name="Hori S."/>
            <person name="Arai W."/>
            <person name="Tsubouchi T."/>
            <person name="Morono Y."/>
            <person name="Uchiyama I."/>
            <person name="Ito T."/>
            <person name="Fujiyama A."/>
            <person name="Inagaki F."/>
            <person name="Takami H."/>
        </authorList>
    </citation>
    <scope>NUCLEOTIDE SEQUENCE</scope>
    <source>
        <strain evidence="3">Expedition CK06-06</strain>
    </source>
</reference>
<evidence type="ECO:0008006" key="4">
    <source>
        <dbReference type="Google" id="ProtNLM"/>
    </source>
</evidence>
<dbReference type="EMBL" id="BARU01036273">
    <property type="protein sequence ID" value="GAH88952.1"/>
    <property type="molecule type" value="Genomic_DNA"/>
</dbReference>
<dbReference type="InterPro" id="IPR029149">
    <property type="entry name" value="Creatin/AminoP/Spt16_N"/>
</dbReference>
<accession>X1J4S2</accession>
<evidence type="ECO:0000259" key="1">
    <source>
        <dbReference type="Pfam" id="PF00557"/>
    </source>
</evidence>
<dbReference type="Gene3D" id="3.90.230.10">
    <property type="entry name" value="Creatinase/methionine aminopeptidase superfamily"/>
    <property type="match status" value="1"/>
</dbReference>
<dbReference type="PANTHER" id="PTHR46112:SF2">
    <property type="entry name" value="XAA-PRO AMINOPEPTIDASE P-RELATED"/>
    <property type="match status" value="1"/>
</dbReference>
<dbReference type="AlphaFoldDB" id="X1J4S2"/>
<dbReference type="Pfam" id="PF00557">
    <property type="entry name" value="Peptidase_M24"/>
    <property type="match status" value="1"/>
</dbReference>